<name>A0A803N892_CHEQI</name>
<evidence type="ECO:0000313" key="3">
    <source>
        <dbReference type="Proteomes" id="UP000596660"/>
    </source>
</evidence>
<dbReference type="AlphaFoldDB" id="A0A803N892"/>
<dbReference type="GO" id="GO:0003676">
    <property type="term" value="F:nucleic acid binding"/>
    <property type="evidence" value="ECO:0007669"/>
    <property type="project" value="InterPro"/>
</dbReference>
<protein>
    <recommendedName>
        <fullName evidence="1">Tf2-1-like SH3-like domain-containing protein</fullName>
    </recommendedName>
</protein>
<dbReference type="PANTHER" id="PTHR46148:SF52">
    <property type="entry name" value="OS04G0603800 PROTEIN"/>
    <property type="match status" value="1"/>
</dbReference>
<dbReference type="InterPro" id="IPR056924">
    <property type="entry name" value="SH3_Tf2-1"/>
</dbReference>
<dbReference type="Gramene" id="AUR62042036-RA">
    <property type="protein sequence ID" value="AUR62042036-RA:cds"/>
    <property type="gene ID" value="AUR62042036"/>
</dbReference>
<reference evidence="2" key="2">
    <citation type="submission" date="2021-03" db="UniProtKB">
        <authorList>
            <consortium name="EnsemblPlants"/>
        </authorList>
    </citation>
    <scope>IDENTIFICATION</scope>
</reference>
<evidence type="ECO:0000259" key="1">
    <source>
        <dbReference type="Pfam" id="PF24626"/>
    </source>
</evidence>
<dbReference type="EnsemblPlants" id="AUR62042036-RA">
    <property type="protein sequence ID" value="AUR62042036-RA:cds"/>
    <property type="gene ID" value="AUR62042036"/>
</dbReference>
<reference evidence="2" key="1">
    <citation type="journal article" date="2017" name="Nature">
        <title>The genome of Chenopodium quinoa.</title>
        <authorList>
            <person name="Jarvis D.E."/>
            <person name="Ho Y.S."/>
            <person name="Lightfoot D.J."/>
            <person name="Schmoeckel S.M."/>
            <person name="Li B."/>
            <person name="Borm T.J.A."/>
            <person name="Ohyanagi H."/>
            <person name="Mineta K."/>
            <person name="Michell C.T."/>
            <person name="Saber N."/>
            <person name="Kharbatia N.M."/>
            <person name="Rupper R.R."/>
            <person name="Sharp A.R."/>
            <person name="Dally N."/>
            <person name="Boughton B.A."/>
            <person name="Woo Y.H."/>
            <person name="Gao G."/>
            <person name="Schijlen E.G.W.M."/>
            <person name="Guo X."/>
            <person name="Momin A.A."/>
            <person name="Negrao S."/>
            <person name="Al-Babili S."/>
            <person name="Gehring C."/>
            <person name="Roessner U."/>
            <person name="Jung C."/>
            <person name="Murphy K."/>
            <person name="Arold S.T."/>
            <person name="Gojobori T."/>
            <person name="van der Linden C.G."/>
            <person name="van Loo E.N."/>
            <person name="Jellen E.N."/>
            <person name="Maughan P.J."/>
            <person name="Tester M."/>
        </authorList>
    </citation>
    <scope>NUCLEOTIDE SEQUENCE [LARGE SCALE GENOMIC DNA]</scope>
    <source>
        <strain evidence="2">cv. PI 614886</strain>
    </source>
</reference>
<dbReference type="InterPro" id="IPR036397">
    <property type="entry name" value="RNaseH_sf"/>
</dbReference>
<organism evidence="2 3">
    <name type="scientific">Chenopodium quinoa</name>
    <name type="common">Quinoa</name>
    <dbReference type="NCBI Taxonomy" id="63459"/>
    <lineage>
        <taxon>Eukaryota</taxon>
        <taxon>Viridiplantae</taxon>
        <taxon>Streptophyta</taxon>
        <taxon>Embryophyta</taxon>
        <taxon>Tracheophyta</taxon>
        <taxon>Spermatophyta</taxon>
        <taxon>Magnoliopsida</taxon>
        <taxon>eudicotyledons</taxon>
        <taxon>Gunneridae</taxon>
        <taxon>Pentapetalae</taxon>
        <taxon>Caryophyllales</taxon>
        <taxon>Chenopodiaceae</taxon>
        <taxon>Chenopodioideae</taxon>
        <taxon>Atripliceae</taxon>
        <taxon>Chenopodium</taxon>
    </lineage>
</organism>
<evidence type="ECO:0000313" key="2">
    <source>
        <dbReference type="EnsemblPlants" id="AUR62042036-RA:cds"/>
    </source>
</evidence>
<proteinExistence type="predicted"/>
<sequence>LLDHVSKLRGCPRSIVSNKDSVFLSQFWKGLFSLHGVELLLSSTYHPEIVGEIESYRQQSVQFRSNNKLAAKFYGPFKVIAQIGKVAYRVQLPTHAKIHDVFHVFQLKAFTGPLSTVAMVLEWTEAPTSLPHLLAAIFDTRVV</sequence>
<dbReference type="SUPFAM" id="SSF53098">
    <property type="entry name" value="Ribonuclease H-like"/>
    <property type="match status" value="1"/>
</dbReference>
<feature type="domain" description="Tf2-1-like SH3-like" evidence="1">
    <location>
        <begin position="58"/>
        <end position="110"/>
    </location>
</feature>
<dbReference type="Proteomes" id="UP000596660">
    <property type="component" value="Unplaced"/>
</dbReference>
<keyword evidence="3" id="KW-1185">Reference proteome</keyword>
<dbReference type="InterPro" id="IPR012337">
    <property type="entry name" value="RNaseH-like_sf"/>
</dbReference>
<dbReference type="Pfam" id="PF24626">
    <property type="entry name" value="SH3_Tf2-1"/>
    <property type="match status" value="1"/>
</dbReference>
<accession>A0A803N892</accession>
<dbReference type="PANTHER" id="PTHR46148">
    <property type="entry name" value="CHROMO DOMAIN-CONTAINING PROTEIN"/>
    <property type="match status" value="1"/>
</dbReference>
<dbReference type="Gene3D" id="3.30.420.10">
    <property type="entry name" value="Ribonuclease H-like superfamily/Ribonuclease H"/>
    <property type="match status" value="1"/>
</dbReference>